<dbReference type="STRING" id="1454373.ACMU_04730"/>
<dbReference type="RefSeq" id="WP_035262928.1">
    <property type="nucleotide sequence ID" value="NZ_JFKE01000014.1"/>
</dbReference>
<proteinExistence type="predicted"/>
<evidence type="ECO:0000259" key="1">
    <source>
        <dbReference type="Pfam" id="PF18863"/>
    </source>
</evidence>
<dbReference type="Proteomes" id="UP000026249">
    <property type="component" value="Unassembled WGS sequence"/>
</dbReference>
<dbReference type="AlphaFoldDB" id="A0A037ZEE6"/>
<accession>A0A037ZEE6</accession>
<organism evidence="2 3">
    <name type="scientific">Actibacterium mucosum KCTC 23349</name>
    <dbReference type="NCBI Taxonomy" id="1454373"/>
    <lineage>
        <taxon>Bacteria</taxon>
        <taxon>Pseudomonadati</taxon>
        <taxon>Pseudomonadota</taxon>
        <taxon>Alphaproteobacteria</taxon>
        <taxon>Rhodobacterales</taxon>
        <taxon>Roseobacteraceae</taxon>
        <taxon>Actibacterium</taxon>
    </lineage>
</organism>
<sequence length="272" mass="30070">MNDELASFSERHGYEPDAAEITVREDAPEALRVGLISLALRSGLSSDTIREVVCQVLLKRPDTNNWSKSNVDFEIANLIDDASWYRVYDVAEQLHRKLGPNQFAGYESPEAQRFEQGFNQLCREHGIGWKMENGGIFARGDEGFELAVQQAKQTMKDHGNNTAREELHEALQDISRRPKADVTGAIQHAMAALECVARDVGQTKETLGRAVKSLHLPSPLDATVGQLWGFSSNQGRHLLEGNEPDFDEAELVVGLAASLSVYILRKGKGPNS</sequence>
<name>A0A037ZEE6_9RHOB</name>
<dbReference type="InterPro" id="IPR049503">
    <property type="entry name" value="AbiJ_NTD4"/>
</dbReference>
<keyword evidence="3" id="KW-1185">Reference proteome</keyword>
<protein>
    <recommendedName>
        <fullName evidence="1">HEPN AbiJ-N-terminal domain-containing protein</fullName>
    </recommendedName>
</protein>
<feature type="domain" description="HEPN AbiJ-N-terminal" evidence="1">
    <location>
        <begin position="7"/>
        <end position="152"/>
    </location>
</feature>
<gene>
    <name evidence="2" type="ORF">ACMU_04730</name>
</gene>
<comment type="caution">
    <text evidence="2">The sequence shown here is derived from an EMBL/GenBank/DDBJ whole genome shotgun (WGS) entry which is preliminary data.</text>
</comment>
<dbReference type="Pfam" id="PF18863">
    <property type="entry name" value="AbiJ_NTD4"/>
    <property type="match status" value="1"/>
</dbReference>
<reference evidence="2 3" key="1">
    <citation type="submission" date="2014-03" db="EMBL/GenBank/DDBJ databases">
        <title>Draft Genome Sequence of Actibacterium mucosum KCTC 23349, a Marine Alphaproteobacterium with Complex Ionic Requirements Isolated from Mediterranean Seawater at Malvarrosa Beach, Valencia, Spain.</title>
        <authorList>
            <person name="Arahal D.R."/>
            <person name="Shao Z."/>
            <person name="Lai Q."/>
            <person name="Pujalte M.J."/>
        </authorList>
    </citation>
    <scope>NUCLEOTIDE SEQUENCE [LARGE SCALE GENOMIC DNA]</scope>
    <source>
        <strain evidence="2 3">KCTC 23349</strain>
    </source>
</reference>
<dbReference type="EMBL" id="JFKE01000014">
    <property type="protein sequence ID" value="KAJ53968.1"/>
    <property type="molecule type" value="Genomic_DNA"/>
</dbReference>
<evidence type="ECO:0000313" key="3">
    <source>
        <dbReference type="Proteomes" id="UP000026249"/>
    </source>
</evidence>
<dbReference type="OrthoDB" id="9786278at2"/>
<evidence type="ECO:0000313" key="2">
    <source>
        <dbReference type="EMBL" id="KAJ53968.1"/>
    </source>
</evidence>